<sequence>MKALGAIRGASINAVLRTVENEAKDETGAAPGARAQVPRCQALRTIRHAVEPATLARVRPARQVANRVSRAGTALAALPTACG</sequence>
<reference evidence="1 2" key="1">
    <citation type="journal article" date="2006" name="Proc. Natl. Acad. Sci. U.S.A.">
        <title>Burkholderia xenovorans LB400 harbors a multi-replicon, 9.73-Mbp genome shaped for versatility.</title>
        <authorList>
            <person name="Chain P.S."/>
            <person name="Denef V.J."/>
            <person name="Konstantinidis K.T."/>
            <person name="Vergez L.M."/>
            <person name="Agullo L."/>
            <person name="Reyes V.L."/>
            <person name="Hauser L."/>
            <person name="Cordova M."/>
            <person name="Gomez L."/>
            <person name="Gonzalez M."/>
            <person name="Land M."/>
            <person name="Lao V."/>
            <person name="Larimer F."/>
            <person name="LiPuma J.J."/>
            <person name="Mahenthiralingam E."/>
            <person name="Malfatti S.A."/>
            <person name="Marx C.J."/>
            <person name="Parnell J.J."/>
            <person name="Ramette A."/>
            <person name="Richardson P."/>
            <person name="Seeger M."/>
            <person name="Smith D."/>
            <person name="Spilker T."/>
            <person name="Sul W.J."/>
            <person name="Tsoi T.V."/>
            <person name="Ulrich L.E."/>
            <person name="Zhulin I.B."/>
            <person name="Tiedje J.M."/>
        </authorList>
    </citation>
    <scope>NUCLEOTIDE SEQUENCE [LARGE SCALE GENOMIC DNA]</scope>
    <source>
        <strain evidence="1 2">LB400</strain>
    </source>
</reference>
<evidence type="ECO:0000313" key="2">
    <source>
        <dbReference type="Proteomes" id="UP000001817"/>
    </source>
</evidence>
<dbReference type="STRING" id="266265.Bxe_A0767"/>
<keyword evidence="2" id="KW-1185">Reference proteome</keyword>
<dbReference type="EMBL" id="CP000270">
    <property type="protein sequence ID" value="ABE32167.1"/>
    <property type="molecule type" value="Genomic_DNA"/>
</dbReference>
<proteinExistence type="predicted"/>
<name>Q13US2_PARXL</name>
<protein>
    <submittedName>
        <fullName evidence="1">Uncharacterized protein</fullName>
    </submittedName>
</protein>
<dbReference type="AlphaFoldDB" id="Q13US2"/>
<organism evidence="1 2">
    <name type="scientific">Paraburkholderia xenovorans (strain LB400)</name>
    <dbReference type="NCBI Taxonomy" id="266265"/>
    <lineage>
        <taxon>Bacteria</taxon>
        <taxon>Pseudomonadati</taxon>
        <taxon>Pseudomonadota</taxon>
        <taxon>Betaproteobacteria</taxon>
        <taxon>Burkholderiales</taxon>
        <taxon>Burkholderiaceae</taxon>
        <taxon>Paraburkholderia</taxon>
    </lineage>
</organism>
<accession>Q13US2</accession>
<gene>
    <name evidence="1" type="ORF">Bxe_A0767</name>
</gene>
<evidence type="ECO:0000313" key="1">
    <source>
        <dbReference type="EMBL" id="ABE32167.1"/>
    </source>
</evidence>
<dbReference type="KEGG" id="bxe:Bxe_A0767"/>
<dbReference type="Proteomes" id="UP000001817">
    <property type="component" value="Chromosome 1"/>
</dbReference>